<dbReference type="PANTHER" id="PTHR41328:SF2">
    <property type="entry name" value="TERMINASE SMALL SUBUNIT"/>
    <property type="match status" value="1"/>
</dbReference>
<accession>A0AAC9F9J5</accession>
<evidence type="ECO:0000313" key="4">
    <source>
        <dbReference type="Proteomes" id="UP000072236"/>
    </source>
</evidence>
<dbReference type="Gene3D" id="1.10.10.1400">
    <property type="entry name" value="Terminase, small subunit, N-terminal DNA-binding domain, HTH motif"/>
    <property type="match status" value="1"/>
</dbReference>
<proteinExistence type="predicted"/>
<keyword evidence="2" id="KW-0231">Viral genome packaging</keyword>
<dbReference type="InterPro" id="IPR052404">
    <property type="entry name" value="SPP1-like_terminase"/>
</dbReference>
<organism evidence="3 4">
    <name type="scientific">Aggregatibacter actinomycetemcomitans</name>
    <name type="common">Actinobacillus actinomycetemcomitans</name>
    <name type="synonym">Haemophilus actinomycetemcomitans</name>
    <dbReference type="NCBI Taxonomy" id="714"/>
    <lineage>
        <taxon>Bacteria</taxon>
        <taxon>Pseudomonadati</taxon>
        <taxon>Pseudomonadota</taxon>
        <taxon>Gammaproteobacteria</taxon>
        <taxon>Pasteurellales</taxon>
        <taxon>Pasteurellaceae</taxon>
        <taxon>Aggregatibacter</taxon>
    </lineage>
</organism>
<dbReference type="Proteomes" id="UP000072236">
    <property type="component" value="Chromosome"/>
</dbReference>
<evidence type="ECO:0000256" key="1">
    <source>
        <dbReference type="ARBA" id="ARBA00022612"/>
    </source>
</evidence>
<reference evidence="3 4" key="1">
    <citation type="submission" date="2015-10" db="EMBL/GenBank/DDBJ databases">
        <title>Tn-seq of a polymicrobial infection.</title>
        <authorList>
            <person name="Stacy A."/>
            <person name="Rumbaugh K.P."/>
            <person name="Whiteley M."/>
        </authorList>
    </citation>
    <scope>NUCLEOTIDE SEQUENCE [LARGE SCALE GENOMIC DNA]</scope>
    <source>
        <strain evidence="3 4">624</strain>
    </source>
</reference>
<dbReference type="PANTHER" id="PTHR41328">
    <property type="entry name" value="TERMINASE SMALL SUBUNIT-RELATED"/>
    <property type="match status" value="1"/>
</dbReference>
<name>A0AAC9F9J5_AGGAC</name>
<dbReference type="RefSeq" id="WP_061866582.1">
    <property type="nucleotide sequence ID" value="NZ_CP012959.1"/>
</dbReference>
<evidence type="ECO:0000313" key="3">
    <source>
        <dbReference type="EMBL" id="AMQ94625.1"/>
    </source>
</evidence>
<dbReference type="Pfam" id="PF03592">
    <property type="entry name" value="Terminase_2"/>
    <property type="match status" value="1"/>
</dbReference>
<dbReference type="InterPro" id="IPR005335">
    <property type="entry name" value="Terminase_ssu"/>
</dbReference>
<dbReference type="AlphaFoldDB" id="A0AAC9F9J5"/>
<keyword evidence="1" id="KW-1188">Viral release from host cell</keyword>
<gene>
    <name evidence="3" type="ORF">ACT75_08905</name>
</gene>
<dbReference type="InterPro" id="IPR038713">
    <property type="entry name" value="Terminase_Gp1_N_sf"/>
</dbReference>
<evidence type="ECO:0000256" key="2">
    <source>
        <dbReference type="ARBA" id="ARBA00023219"/>
    </source>
</evidence>
<protein>
    <submittedName>
        <fullName evidence="3">Terminase</fullName>
    </submittedName>
</protein>
<dbReference type="KEGG" id="aact:ACT75_08905"/>
<dbReference type="GO" id="GO:0051276">
    <property type="term" value="P:chromosome organization"/>
    <property type="evidence" value="ECO:0007669"/>
    <property type="project" value="InterPro"/>
</dbReference>
<dbReference type="EMBL" id="CP012959">
    <property type="protein sequence ID" value="AMQ94625.1"/>
    <property type="molecule type" value="Genomic_DNA"/>
</dbReference>
<sequence>MSKKDEVKSTSRRGESKLTNKQKQFIEEYLIDLNATQAAIRSGYSKDTAKEIGYENLTKPYIQQAIAEAQNKRSERTQIKQDDVIRMLLENIEIASGKKAVIKTEIRKSEDGQLVGDDIAQFVYESSSVNRSLELLGKHFGMFSEKVELSGDLHIEQRNELNLSGLDINELEQLEKLLEKGNPEQD</sequence>